<feature type="compositionally biased region" description="Low complexity" evidence="1">
    <location>
        <begin position="44"/>
        <end position="67"/>
    </location>
</feature>
<evidence type="ECO:0000313" key="4">
    <source>
        <dbReference type="Proteomes" id="UP001205105"/>
    </source>
</evidence>
<gene>
    <name evidence="3" type="ORF">COHA_006882</name>
</gene>
<dbReference type="Proteomes" id="UP001205105">
    <property type="component" value="Unassembled WGS sequence"/>
</dbReference>
<feature type="transmembrane region" description="Helical" evidence="2">
    <location>
        <begin position="110"/>
        <end position="129"/>
    </location>
</feature>
<evidence type="ECO:0000313" key="3">
    <source>
        <dbReference type="EMBL" id="KAI7839357.1"/>
    </source>
</evidence>
<reference evidence="3" key="1">
    <citation type="submission" date="2020-11" db="EMBL/GenBank/DDBJ databases">
        <title>Chlorella ohadii genome sequencing and assembly.</title>
        <authorList>
            <person name="Murik O."/>
            <person name="Treves H."/>
            <person name="Kedem I."/>
            <person name="Shotland Y."/>
            <person name="Kaplan A."/>
        </authorList>
    </citation>
    <scope>NUCLEOTIDE SEQUENCE</scope>
    <source>
        <strain evidence="3">1</strain>
    </source>
</reference>
<accession>A0AAD5DJW2</accession>
<comment type="caution">
    <text evidence="3">The sequence shown here is derived from an EMBL/GenBank/DDBJ whole genome shotgun (WGS) entry which is preliminary data.</text>
</comment>
<name>A0AAD5DJW2_9CHLO</name>
<sequence>MQAALAVPTAALARPRPALPARRAVRARANGPLREFREDTGEVSASQPESGSAASGSGAAQEKQQGQPKYIYADEQPPPRDTMSPEMKARLRKEYYGLGGAPNQKMGSNYFLWIILGISLLAVLSKLTGAL</sequence>
<dbReference type="EMBL" id="JADXDR010000102">
    <property type="protein sequence ID" value="KAI7839357.1"/>
    <property type="molecule type" value="Genomic_DNA"/>
</dbReference>
<proteinExistence type="predicted"/>
<keyword evidence="2" id="KW-0812">Transmembrane</keyword>
<protein>
    <submittedName>
        <fullName evidence="3">Uncharacterized protein</fullName>
    </submittedName>
</protein>
<dbReference type="AlphaFoldDB" id="A0AAD5DJW2"/>
<feature type="region of interest" description="Disordered" evidence="1">
    <location>
        <begin position="1"/>
        <end position="87"/>
    </location>
</feature>
<evidence type="ECO:0000256" key="2">
    <source>
        <dbReference type="SAM" id="Phobius"/>
    </source>
</evidence>
<keyword evidence="4" id="KW-1185">Reference proteome</keyword>
<keyword evidence="2" id="KW-1133">Transmembrane helix</keyword>
<organism evidence="3 4">
    <name type="scientific">Chlorella ohadii</name>
    <dbReference type="NCBI Taxonomy" id="2649997"/>
    <lineage>
        <taxon>Eukaryota</taxon>
        <taxon>Viridiplantae</taxon>
        <taxon>Chlorophyta</taxon>
        <taxon>core chlorophytes</taxon>
        <taxon>Trebouxiophyceae</taxon>
        <taxon>Chlorellales</taxon>
        <taxon>Chlorellaceae</taxon>
        <taxon>Chlorella clade</taxon>
        <taxon>Chlorella</taxon>
    </lineage>
</organism>
<feature type="compositionally biased region" description="Low complexity" evidence="1">
    <location>
        <begin position="1"/>
        <end position="22"/>
    </location>
</feature>
<evidence type="ECO:0000256" key="1">
    <source>
        <dbReference type="SAM" id="MobiDB-lite"/>
    </source>
</evidence>
<keyword evidence="2" id="KW-0472">Membrane</keyword>